<accession>A0A2Z4Q7W8</accession>
<dbReference type="RefSeq" id="YP_009802916.1">
    <property type="nucleotide sequence ID" value="NC_047989.1"/>
</dbReference>
<keyword evidence="2" id="KW-1185">Reference proteome</keyword>
<gene>
    <name evidence="1" type="primary">53</name>
    <name evidence="1" type="ORF">SEA_ROBSFEET_53</name>
</gene>
<dbReference type="EMBL" id="MH271312">
    <property type="protein sequence ID" value="AWY06060.1"/>
    <property type="molecule type" value="Genomic_DNA"/>
</dbReference>
<dbReference type="Proteomes" id="UP000251296">
    <property type="component" value="Segment"/>
</dbReference>
<evidence type="ECO:0000313" key="2">
    <source>
        <dbReference type="Proteomes" id="UP000251296"/>
    </source>
</evidence>
<evidence type="ECO:0000313" key="1">
    <source>
        <dbReference type="EMBL" id="AWY06060.1"/>
    </source>
</evidence>
<dbReference type="Gene3D" id="3.20.20.150">
    <property type="entry name" value="Divalent-metal-dependent TIM barrel enzymes"/>
    <property type="match status" value="1"/>
</dbReference>
<name>A0A2Z4Q7W8_9CAUD</name>
<protein>
    <submittedName>
        <fullName evidence="1">Uncharacterized protein</fullName>
    </submittedName>
</protein>
<dbReference type="GeneID" id="54993470"/>
<sequence length="116" mass="12359">MTAELPEGMDIDDVRAHAMSLGVIGALINLTSTYLTSEDGTAEESEAEDALDEYLERVLDMGAEVAGKLLLTFASLVVQVADQESVQAWFNDQASRIGPHLAEAGLIPEPEEPAGE</sequence>
<dbReference type="KEGG" id="vg:54993470"/>
<proteinExistence type="predicted"/>
<organism evidence="1 2">
    <name type="scientific">Microbacterium phage RobsFeet</name>
    <dbReference type="NCBI Taxonomy" id="2201442"/>
    <lineage>
        <taxon>Viruses</taxon>
        <taxon>Duplodnaviria</taxon>
        <taxon>Heunggongvirae</taxon>
        <taxon>Uroviricota</taxon>
        <taxon>Caudoviricetes</taxon>
        <taxon>Hodgkinviridae</taxon>
        <taxon>Metamorphoovirus</taxon>
        <taxon>Metamorphoovirus robsfeet</taxon>
    </lineage>
</organism>
<reference evidence="1 2" key="1">
    <citation type="submission" date="2018-04" db="EMBL/GenBank/DDBJ databases">
        <authorList>
            <person name="Harrington T."/>
            <person name="Washburn E."/>
            <person name="Bricker J."/>
            <person name="McKinney A."/>
            <person name="Betsko A.J."/>
            <person name="Garlena R.A."/>
            <person name="Russell D.A."/>
            <person name="Pope W.A."/>
            <person name="Jacobs-Sera D."/>
            <person name="Hatfull G.F."/>
        </authorList>
    </citation>
    <scope>NUCLEOTIDE SEQUENCE [LARGE SCALE GENOMIC DNA]</scope>
</reference>